<organism evidence="1 2">
    <name type="scientific">Parasponia andersonii</name>
    <name type="common">Sponia andersonii</name>
    <dbReference type="NCBI Taxonomy" id="3476"/>
    <lineage>
        <taxon>Eukaryota</taxon>
        <taxon>Viridiplantae</taxon>
        <taxon>Streptophyta</taxon>
        <taxon>Embryophyta</taxon>
        <taxon>Tracheophyta</taxon>
        <taxon>Spermatophyta</taxon>
        <taxon>Magnoliopsida</taxon>
        <taxon>eudicotyledons</taxon>
        <taxon>Gunneridae</taxon>
        <taxon>Pentapetalae</taxon>
        <taxon>rosids</taxon>
        <taxon>fabids</taxon>
        <taxon>Rosales</taxon>
        <taxon>Cannabaceae</taxon>
        <taxon>Parasponia</taxon>
    </lineage>
</organism>
<protein>
    <submittedName>
        <fullName evidence="1">Uncharacterized protein</fullName>
    </submittedName>
</protein>
<name>A0A2P5DEU1_PARAD</name>
<comment type="caution">
    <text evidence="1">The sequence shown here is derived from an EMBL/GenBank/DDBJ whole genome shotgun (WGS) entry which is preliminary data.</text>
</comment>
<dbReference type="EMBL" id="JXTB01000042">
    <property type="protein sequence ID" value="PON71787.1"/>
    <property type="molecule type" value="Genomic_DNA"/>
</dbReference>
<proteinExistence type="predicted"/>
<accession>A0A2P5DEU1</accession>
<evidence type="ECO:0000313" key="1">
    <source>
        <dbReference type="EMBL" id="PON71787.1"/>
    </source>
</evidence>
<gene>
    <name evidence="1" type="ORF">PanWU01x14_069740</name>
</gene>
<keyword evidence="2" id="KW-1185">Reference proteome</keyword>
<dbReference type="Proteomes" id="UP000237105">
    <property type="component" value="Unassembled WGS sequence"/>
</dbReference>
<reference evidence="2" key="1">
    <citation type="submission" date="2016-06" db="EMBL/GenBank/DDBJ databases">
        <title>Parallel loss of symbiosis genes in relatives of nitrogen-fixing non-legume Parasponia.</title>
        <authorList>
            <person name="Van Velzen R."/>
            <person name="Holmer R."/>
            <person name="Bu F."/>
            <person name="Rutten L."/>
            <person name="Van Zeijl A."/>
            <person name="Liu W."/>
            <person name="Santuari L."/>
            <person name="Cao Q."/>
            <person name="Sharma T."/>
            <person name="Shen D."/>
            <person name="Roswanjaya Y."/>
            <person name="Wardhani T."/>
            <person name="Kalhor M.S."/>
            <person name="Jansen J."/>
            <person name="Van den Hoogen J."/>
            <person name="Gungor B."/>
            <person name="Hartog M."/>
            <person name="Hontelez J."/>
            <person name="Verver J."/>
            <person name="Yang W.-C."/>
            <person name="Schijlen E."/>
            <person name="Repin R."/>
            <person name="Schilthuizen M."/>
            <person name="Schranz E."/>
            <person name="Heidstra R."/>
            <person name="Miyata K."/>
            <person name="Fedorova E."/>
            <person name="Kohlen W."/>
            <person name="Bisseling T."/>
            <person name="Smit S."/>
            <person name="Geurts R."/>
        </authorList>
    </citation>
    <scope>NUCLEOTIDE SEQUENCE [LARGE SCALE GENOMIC DNA]</scope>
    <source>
        <strain evidence="2">cv. WU1-14</strain>
    </source>
</reference>
<evidence type="ECO:0000313" key="2">
    <source>
        <dbReference type="Proteomes" id="UP000237105"/>
    </source>
</evidence>
<sequence>MTPTNELHQISMPQFVNDEISHILKGRMRSYRRRFEFVRPANHLARARCTTRVPHCRSHKAAELSLPENTIFGRLELFVTGAISDHFRSCSWALEFVSSRGISRYIFHDPILPVWHCGPTDSTESVSPCEVLVHSIRLSRWLSKSLGLRLPSYPSSIPLTTLNGNK</sequence>
<dbReference type="AlphaFoldDB" id="A0A2P5DEU1"/>